<dbReference type="InterPro" id="IPR001451">
    <property type="entry name" value="Hexapep"/>
</dbReference>
<feature type="binding site" evidence="20">
    <location>
        <position position="144"/>
    </location>
    <ligand>
        <name>UDP-N-acetyl-alpha-D-glucosamine</name>
        <dbReference type="ChEBI" id="CHEBI:57705"/>
    </ligand>
</feature>
<evidence type="ECO:0000256" key="10">
    <source>
        <dbReference type="ARBA" id="ARBA00022737"/>
    </source>
</evidence>
<feature type="binding site" evidence="20">
    <location>
        <position position="173"/>
    </location>
    <ligand>
        <name>UDP-N-acetyl-alpha-D-glucosamine</name>
        <dbReference type="ChEBI" id="CHEBI:57705"/>
    </ligand>
</feature>
<comment type="cofactor">
    <cofactor evidence="20">
        <name>Mg(2+)</name>
        <dbReference type="ChEBI" id="CHEBI:18420"/>
    </cofactor>
    <text evidence="20">Binds 1 Mg(2+) ion per subunit.</text>
</comment>
<evidence type="ECO:0000256" key="20">
    <source>
        <dbReference type="HAMAP-Rule" id="MF_01631"/>
    </source>
</evidence>
<evidence type="ECO:0000256" key="12">
    <source>
        <dbReference type="ARBA" id="ARBA00022960"/>
    </source>
</evidence>
<keyword evidence="6 20" id="KW-0963">Cytoplasm</keyword>
<dbReference type="GO" id="GO:0071555">
    <property type="term" value="P:cell wall organization"/>
    <property type="evidence" value="ECO:0007669"/>
    <property type="project" value="UniProtKB-KW"/>
</dbReference>
<dbReference type="NCBIfam" id="NF010934">
    <property type="entry name" value="PRK14354.1"/>
    <property type="match status" value="1"/>
</dbReference>
<evidence type="ECO:0000256" key="11">
    <source>
        <dbReference type="ARBA" id="ARBA00022842"/>
    </source>
</evidence>
<feature type="binding site" evidence="20">
    <location>
        <position position="231"/>
    </location>
    <ligand>
        <name>Mg(2+)</name>
        <dbReference type="ChEBI" id="CHEBI:18420"/>
    </ligand>
</feature>
<evidence type="ECO:0000256" key="4">
    <source>
        <dbReference type="ARBA" id="ARBA00007707"/>
    </source>
</evidence>
<keyword evidence="9 20" id="KW-0479">Metal-binding</keyword>
<evidence type="ECO:0000256" key="8">
    <source>
        <dbReference type="ARBA" id="ARBA00022695"/>
    </source>
</evidence>
<dbReference type="GO" id="GO:0009252">
    <property type="term" value="P:peptidoglycan biosynthetic process"/>
    <property type="evidence" value="ECO:0007669"/>
    <property type="project" value="UniProtKB-UniRule"/>
</dbReference>
<dbReference type="Pfam" id="PF00132">
    <property type="entry name" value="Hexapep"/>
    <property type="match status" value="2"/>
</dbReference>
<feature type="binding site" evidence="20">
    <location>
        <begin position="389"/>
        <end position="390"/>
    </location>
    <ligand>
        <name>acetyl-CoA</name>
        <dbReference type="ChEBI" id="CHEBI:57288"/>
    </ligand>
</feature>
<comment type="caution">
    <text evidence="22">The sequence shown here is derived from an EMBL/GenBank/DDBJ whole genome shotgun (WGS) entry which is preliminary data.</text>
</comment>
<feature type="binding site" evidence="20">
    <location>
        <begin position="81"/>
        <end position="82"/>
    </location>
    <ligand>
        <name>UDP-N-acetyl-alpha-D-glucosamine</name>
        <dbReference type="ChEBI" id="CHEBI:57705"/>
    </ligand>
</feature>
<evidence type="ECO:0000313" key="23">
    <source>
        <dbReference type="Proteomes" id="UP000886749"/>
    </source>
</evidence>
<feature type="region of interest" description="N-acetyltransferase" evidence="20">
    <location>
        <begin position="255"/>
        <end position="469"/>
    </location>
</feature>
<dbReference type="GO" id="GO:0000287">
    <property type="term" value="F:magnesium ion binding"/>
    <property type="evidence" value="ECO:0007669"/>
    <property type="project" value="UniProtKB-UniRule"/>
</dbReference>
<accession>A0A9D1AJD7</accession>
<comment type="similarity">
    <text evidence="5 20">In the N-terminal section; belongs to the N-acetylglucosamine-1-phosphate uridyltransferase family.</text>
</comment>
<evidence type="ECO:0000256" key="7">
    <source>
        <dbReference type="ARBA" id="ARBA00022679"/>
    </source>
</evidence>
<comment type="pathway">
    <text evidence="2 20">Nucleotide-sugar biosynthesis; UDP-N-acetyl-alpha-D-glucosamine biosynthesis; N-acetyl-alpha-D-glucosamine 1-phosphate from alpha-D-glucosamine 6-phosphate (route II): step 2/2.</text>
</comment>
<dbReference type="InterPro" id="IPR005835">
    <property type="entry name" value="NTP_transferase_dom"/>
</dbReference>
<evidence type="ECO:0000256" key="1">
    <source>
        <dbReference type="ARBA" id="ARBA00004496"/>
    </source>
</evidence>
<proteinExistence type="inferred from homology"/>
<dbReference type="SUPFAM" id="SSF51161">
    <property type="entry name" value="Trimeric LpxA-like enzymes"/>
    <property type="match status" value="1"/>
</dbReference>
<dbReference type="InterPro" id="IPR005882">
    <property type="entry name" value="Bifunctional_GlmU"/>
</dbReference>
<keyword evidence="11 20" id="KW-0460">Magnesium</keyword>
<comment type="pathway">
    <text evidence="3 20">Nucleotide-sugar biosynthesis; UDP-N-acetyl-alpha-D-glucosamine biosynthesis; UDP-N-acetyl-alpha-D-glucosamine from N-acetyl-alpha-D-glucosamine 1-phosphate: step 1/1.</text>
</comment>
<evidence type="ECO:0000256" key="2">
    <source>
        <dbReference type="ARBA" id="ARBA00005166"/>
    </source>
</evidence>
<feature type="binding site" evidence="20">
    <location>
        <position position="231"/>
    </location>
    <ligand>
        <name>UDP-N-acetyl-alpha-D-glucosamine</name>
        <dbReference type="ChEBI" id="CHEBI:57705"/>
    </ligand>
</feature>
<feature type="binding site" evidence="20">
    <location>
        <begin position="10"/>
        <end position="13"/>
    </location>
    <ligand>
        <name>UDP-N-acetyl-alpha-D-glucosamine</name>
        <dbReference type="ChEBI" id="CHEBI:57705"/>
    </ligand>
</feature>
<feature type="binding site" evidence="20">
    <location>
        <position position="443"/>
    </location>
    <ligand>
        <name>acetyl-CoA</name>
        <dbReference type="ChEBI" id="CHEBI:57288"/>
    </ligand>
</feature>
<dbReference type="GO" id="GO:0003977">
    <property type="term" value="F:UDP-N-acetylglucosamine diphosphorylase activity"/>
    <property type="evidence" value="ECO:0007669"/>
    <property type="project" value="UniProtKB-UniRule"/>
</dbReference>
<feature type="active site" description="Proton acceptor" evidence="20">
    <location>
        <position position="366"/>
    </location>
</feature>
<evidence type="ECO:0000256" key="3">
    <source>
        <dbReference type="ARBA" id="ARBA00005208"/>
    </source>
</evidence>
<dbReference type="CDD" id="cd02540">
    <property type="entry name" value="GT2_GlmU_N_bac"/>
    <property type="match status" value="1"/>
</dbReference>
<evidence type="ECO:0000256" key="5">
    <source>
        <dbReference type="ARBA" id="ARBA00007947"/>
    </source>
</evidence>
<dbReference type="EC" id="2.7.7.23" evidence="20"/>
<evidence type="ECO:0000259" key="21">
    <source>
        <dbReference type="Pfam" id="PF00483"/>
    </source>
</evidence>
<keyword evidence="15 20" id="KW-0012">Acyltransferase</keyword>
<dbReference type="GO" id="GO:0009245">
    <property type="term" value="P:lipid A biosynthetic process"/>
    <property type="evidence" value="ECO:0007669"/>
    <property type="project" value="UniProtKB-UniRule"/>
</dbReference>
<keyword evidence="16 20" id="KW-0961">Cell wall biogenesis/degradation</keyword>
<dbReference type="PROSITE" id="PS00101">
    <property type="entry name" value="HEXAPEP_TRANSFERASES"/>
    <property type="match status" value="1"/>
</dbReference>
<keyword evidence="12 20" id="KW-0133">Cell shape</keyword>
<dbReference type="GO" id="GO:0000902">
    <property type="term" value="P:cell morphogenesis"/>
    <property type="evidence" value="ECO:0007669"/>
    <property type="project" value="UniProtKB-UniRule"/>
</dbReference>
<dbReference type="CDD" id="cd03353">
    <property type="entry name" value="LbH_GlmU_C"/>
    <property type="match status" value="1"/>
</dbReference>
<feature type="binding site" evidence="20">
    <location>
        <position position="336"/>
    </location>
    <ligand>
        <name>UDP-N-acetyl-alpha-D-glucosamine</name>
        <dbReference type="ChEBI" id="CHEBI:57705"/>
    </ligand>
</feature>
<dbReference type="InterPro" id="IPR011004">
    <property type="entry name" value="Trimer_LpxA-like_sf"/>
</dbReference>
<organism evidence="22 23">
    <name type="scientific">Candidatus Egerieicola pullicola</name>
    <dbReference type="NCBI Taxonomy" id="2840775"/>
    <lineage>
        <taxon>Bacteria</taxon>
        <taxon>Bacillati</taxon>
        <taxon>Bacillota</taxon>
        <taxon>Clostridia</taxon>
        <taxon>Eubacteriales</taxon>
        <taxon>Oscillospiraceae</taxon>
        <taxon>Oscillospiraceae incertae sedis</taxon>
        <taxon>Candidatus Egerieicola</taxon>
    </lineage>
</organism>
<comment type="subcellular location">
    <subcellularLocation>
        <location evidence="1 20">Cytoplasm</location>
    </subcellularLocation>
</comment>
<evidence type="ECO:0000256" key="13">
    <source>
        <dbReference type="ARBA" id="ARBA00022984"/>
    </source>
</evidence>
<dbReference type="InterPro" id="IPR038009">
    <property type="entry name" value="GlmU_C_LbH"/>
</dbReference>
<dbReference type="Gene3D" id="3.90.550.10">
    <property type="entry name" value="Spore Coat Polysaccharide Biosynthesis Protein SpsA, Chain A"/>
    <property type="match status" value="1"/>
</dbReference>
<sequence length="469" mass="50657">MKNDCCAIILAAGKGTRMKSEKPKVLAEILFKPMVGYVVEAVRKAGVEDLCAVTGFMSQQVEEYLDTLGNICYAHQTEQKGTGHAVMMARSFLEEHKGGNVLVICGDTPFMTANTIRHALEQHKSEGNAVTVVTAQVENPSGYGRIVRNAAGISRIVEQKDATVAQLQIQEINSGTYWFNVDALLQMLDQLTNANAQQEYYLTDTVDLALKQGWYVGGYTACTPDIILGANSRKDLNQLSEKMRQKVLDRLFDEGVEIPCTDGILVSPDAKVGPDTVLLPGTILKENVVIGKHCVIGPNSLIQNSTLGDRVTFNASQCYNSVIHSDVGIGPFCHIRPNSEIKSFVHIGDFVEVKNSVVGEGTGISHLTYVGDSDVGQNVNFGCGCVTVNYDGIHKNRCTIGNGAFIGCNTNLVAPVTVGDNAYIGAGSTITDEVPEESLGIARARQVNIEGFAAKKLAGRKLKYHPEEK</sequence>
<feature type="binding site" evidence="20">
    <location>
        <position position="24"/>
    </location>
    <ligand>
        <name>UDP-N-acetyl-alpha-D-glucosamine</name>
        <dbReference type="ChEBI" id="CHEBI:57705"/>
    </ligand>
</feature>
<dbReference type="Pfam" id="PF00483">
    <property type="entry name" value="NTP_transferase"/>
    <property type="match status" value="1"/>
</dbReference>
<feature type="binding site" evidence="20">
    <location>
        <position position="107"/>
    </location>
    <ligand>
        <name>Mg(2+)</name>
        <dbReference type="ChEBI" id="CHEBI:18420"/>
    </ligand>
</feature>
<feature type="domain" description="Nucleotidyl transferase" evidence="21">
    <location>
        <begin position="7"/>
        <end position="213"/>
    </location>
</feature>
<feature type="region of interest" description="Pyrophosphorylase" evidence="20">
    <location>
        <begin position="1"/>
        <end position="233"/>
    </location>
</feature>
<dbReference type="PANTHER" id="PTHR43584">
    <property type="entry name" value="NUCLEOTIDYL TRANSFERASE"/>
    <property type="match status" value="1"/>
</dbReference>
<evidence type="ECO:0000256" key="17">
    <source>
        <dbReference type="ARBA" id="ARBA00048247"/>
    </source>
</evidence>
<reference evidence="22" key="2">
    <citation type="journal article" date="2021" name="PeerJ">
        <title>Extensive microbial diversity within the chicken gut microbiome revealed by metagenomics and culture.</title>
        <authorList>
            <person name="Gilroy R."/>
            <person name="Ravi A."/>
            <person name="Getino M."/>
            <person name="Pursley I."/>
            <person name="Horton D.L."/>
            <person name="Alikhan N.F."/>
            <person name="Baker D."/>
            <person name="Gharbi K."/>
            <person name="Hall N."/>
            <person name="Watson M."/>
            <person name="Adriaenssens E.M."/>
            <person name="Foster-Nyarko E."/>
            <person name="Jarju S."/>
            <person name="Secka A."/>
            <person name="Antonio M."/>
            <person name="Oren A."/>
            <person name="Chaudhuri R.R."/>
            <person name="La Ragione R."/>
            <person name="Hildebrand F."/>
            <person name="Pallen M.J."/>
        </authorList>
    </citation>
    <scope>NUCLEOTIDE SEQUENCE</scope>
    <source>
        <strain evidence="22">CHK184-25365</strain>
    </source>
</reference>
<gene>
    <name evidence="20 22" type="primary">glmU</name>
    <name evidence="22" type="ORF">IAB36_03380</name>
</gene>
<dbReference type="AlphaFoldDB" id="A0A9D1AJD7"/>
<dbReference type="Gene3D" id="2.160.10.10">
    <property type="entry name" value="Hexapeptide repeat proteins"/>
    <property type="match status" value="1"/>
</dbReference>
<comment type="similarity">
    <text evidence="4 20">In the C-terminal section; belongs to the transferase hexapeptide repeat family.</text>
</comment>
<evidence type="ECO:0000313" key="22">
    <source>
        <dbReference type="EMBL" id="HIR40851.1"/>
    </source>
</evidence>
<evidence type="ECO:0000256" key="6">
    <source>
        <dbReference type="ARBA" id="ARBA00022490"/>
    </source>
</evidence>
<dbReference type="PANTHER" id="PTHR43584:SF3">
    <property type="entry name" value="BIFUNCTIONAL PROTEIN GLMU"/>
    <property type="match status" value="1"/>
</dbReference>
<dbReference type="Proteomes" id="UP000886749">
    <property type="component" value="Unassembled WGS sequence"/>
</dbReference>
<comment type="caution">
    <text evidence="20">Lacks conserved residue(s) required for the propagation of feature annotation.</text>
</comment>
<comment type="catalytic activity">
    <reaction evidence="17 20">
        <text>alpha-D-glucosamine 1-phosphate + acetyl-CoA = N-acetyl-alpha-D-glucosamine 1-phosphate + CoA + H(+)</text>
        <dbReference type="Rhea" id="RHEA:13725"/>
        <dbReference type="ChEBI" id="CHEBI:15378"/>
        <dbReference type="ChEBI" id="CHEBI:57287"/>
        <dbReference type="ChEBI" id="CHEBI:57288"/>
        <dbReference type="ChEBI" id="CHEBI:57776"/>
        <dbReference type="ChEBI" id="CHEBI:58516"/>
        <dbReference type="EC" id="2.3.1.157"/>
    </reaction>
</comment>
<dbReference type="EC" id="2.3.1.157" evidence="20"/>
<reference evidence="22" key="1">
    <citation type="submission" date="2020-10" db="EMBL/GenBank/DDBJ databases">
        <authorList>
            <person name="Gilroy R."/>
        </authorList>
    </citation>
    <scope>NUCLEOTIDE SEQUENCE</scope>
    <source>
        <strain evidence="22">CHK184-25365</strain>
    </source>
</reference>
<feature type="binding site" evidence="20">
    <location>
        <position position="354"/>
    </location>
    <ligand>
        <name>UDP-N-acetyl-alpha-D-glucosamine</name>
        <dbReference type="ChEBI" id="CHEBI:57705"/>
    </ligand>
</feature>
<feature type="region of interest" description="Linker" evidence="20">
    <location>
        <begin position="234"/>
        <end position="254"/>
    </location>
</feature>
<feature type="binding site" evidence="20">
    <location>
        <position position="426"/>
    </location>
    <ligand>
        <name>acetyl-CoA</name>
        <dbReference type="ChEBI" id="CHEBI:57288"/>
    </ligand>
</feature>
<dbReference type="NCBIfam" id="TIGR01173">
    <property type="entry name" value="glmU"/>
    <property type="match status" value="1"/>
</dbReference>
<dbReference type="GO" id="GO:0019134">
    <property type="term" value="F:glucosamine-1-phosphate N-acetyltransferase activity"/>
    <property type="evidence" value="ECO:0007669"/>
    <property type="project" value="UniProtKB-UniRule"/>
</dbReference>
<dbReference type="HAMAP" id="MF_01631">
    <property type="entry name" value="GlmU"/>
    <property type="match status" value="1"/>
</dbReference>
<dbReference type="GO" id="GO:0005737">
    <property type="term" value="C:cytoplasm"/>
    <property type="evidence" value="ECO:0007669"/>
    <property type="project" value="UniProtKB-SubCell"/>
</dbReference>
<feature type="binding site" evidence="20">
    <location>
        <position position="369"/>
    </location>
    <ligand>
        <name>UDP-N-acetyl-alpha-D-glucosamine</name>
        <dbReference type="ChEBI" id="CHEBI:57705"/>
    </ligand>
</feature>
<dbReference type="EMBL" id="DVGY01000078">
    <property type="protein sequence ID" value="HIR40851.1"/>
    <property type="molecule type" value="Genomic_DNA"/>
</dbReference>
<evidence type="ECO:0000256" key="16">
    <source>
        <dbReference type="ARBA" id="ARBA00023316"/>
    </source>
</evidence>
<comment type="pathway">
    <text evidence="20">Bacterial outer membrane biogenesis; LPS lipid A biosynthesis.</text>
</comment>
<dbReference type="GO" id="GO:0006048">
    <property type="term" value="P:UDP-N-acetylglucosamine biosynthetic process"/>
    <property type="evidence" value="ECO:0007669"/>
    <property type="project" value="InterPro"/>
</dbReference>
<dbReference type="InterPro" id="IPR029044">
    <property type="entry name" value="Nucleotide-diphossugar_trans"/>
</dbReference>
<name>A0A9D1AJD7_9FIRM</name>
<keyword evidence="8 20" id="KW-0548">Nucleotidyltransferase</keyword>
<keyword evidence="10 20" id="KW-0677">Repeat</keyword>
<keyword evidence="7 20" id="KW-0808">Transferase</keyword>
<protein>
    <recommendedName>
        <fullName evidence="20">Bifunctional protein GlmU</fullName>
    </recommendedName>
    <domain>
        <recommendedName>
            <fullName evidence="20">UDP-N-acetylglucosamine pyrophosphorylase</fullName>
            <ecNumber evidence="20">2.7.7.23</ecNumber>
        </recommendedName>
        <alternativeName>
            <fullName evidence="20">N-acetylglucosamine-1-phosphate uridyltransferase</fullName>
        </alternativeName>
    </domain>
    <domain>
        <recommendedName>
            <fullName evidence="20">Glucosamine-1-phosphate N-acetyltransferase</fullName>
            <ecNumber evidence="20">2.3.1.157</ecNumber>
        </recommendedName>
    </domain>
</protein>
<dbReference type="GO" id="GO:0008360">
    <property type="term" value="P:regulation of cell shape"/>
    <property type="evidence" value="ECO:0007669"/>
    <property type="project" value="UniProtKB-KW"/>
</dbReference>
<dbReference type="InterPro" id="IPR050065">
    <property type="entry name" value="GlmU-like"/>
</dbReference>
<comment type="catalytic activity">
    <reaction evidence="18 20">
        <text>N-acetyl-alpha-D-glucosamine 1-phosphate + UTP + H(+) = UDP-N-acetyl-alpha-D-glucosamine + diphosphate</text>
        <dbReference type="Rhea" id="RHEA:13509"/>
        <dbReference type="ChEBI" id="CHEBI:15378"/>
        <dbReference type="ChEBI" id="CHEBI:33019"/>
        <dbReference type="ChEBI" id="CHEBI:46398"/>
        <dbReference type="ChEBI" id="CHEBI:57705"/>
        <dbReference type="ChEBI" id="CHEBI:57776"/>
        <dbReference type="EC" id="2.7.7.23"/>
    </reaction>
</comment>
<comment type="subunit">
    <text evidence="20">Homotrimer.</text>
</comment>
<evidence type="ECO:0000256" key="14">
    <source>
        <dbReference type="ARBA" id="ARBA00023268"/>
    </source>
</evidence>
<comment type="function">
    <text evidence="19 20">Catalyzes the last two sequential reactions in the de novo biosynthetic pathway for UDP-N-acetylglucosamine (UDP-GlcNAc). The C-terminal domain catalyzes the transfer of acetyl group from acetyl coenzyme A to glucosamine-1-phosphate (GlcN-1-P) to produce N-acetylglucosamine-1-phosphate (GlcNAc-1-P), which is converted into UDP-GlcNAc by the transfer of uridine 5-monophosphate (from uridine 5-triphosphate), a reaction catalyzed by the N-terminal domain.</text>
</comment>
<evidence type="ECO:0000256" key="15">
    <source>
        <dbReference type="ARBA" id="ARBA00023315"/>
    </source>
</evidence>
<dbReference type="GO" id="GO:0016020">
    <property type="term" value="C:membrane"/>
    <property type="evidence" value="ECO:0007669"/>
    <property type="project" value="GOC"/>
</dbReference>
<dbReference type="InterPro" id="IPR018357">
    <property type="entry name" value="Hexapep_transf_CS"/>
</dbReference>
<dbReference type="SUPFAM" id="SSF53448">
    <property type="entry name" value="Nucleotide-diphospho-sugar transferases"/>
    <property type="match status" value="1"/>
</dbReference>
<feature type="binding site" evidence="20">
    <location>
        <position position="76"/>
    </location>
    <ligand>
        <name>UDP-N-acetyl-alpha-D-glucosamine</name>
        <dbReference type="ChEBI" id="CHEBI:57705"/>
    </ligand>
</feature>
<evidence type="ECO:0000256" key="9">
    <source>
        <dbReference type="ARBA" id="ARBA00022723"/>
    </source>
</evidence>
<evidence type="ECO:0000256" key="19">
    <source>
        <dbReference type="ARBA" id="ARBA00049628"/>
    </source>
</evidence>
<evidence type="ECO:0000256" key="18">
    <source>
        <dbReference type="ARBA" id="ARBA00048493"/>
    </source>
</evidence>
<keyword evidence="14 20" id="KW-0511">Multifunctional enzyme</keyword>
<feature type="binding site" evidence="20">
    <location>
        <position position="380"/>
    </location>
    <ligand>
        <name>UDP-N-acetyl-alpha-D-glucosamine</name>
        <dbReference type="ChEBI" id="CHEBI:57705"/>
    </ligand>
</feature>
<keyword evidence="13 20" id="KW-0573">Peptidoglycan synthesis</keyword>
<feature type="binding site" evidence="20">
    <location>
        <position position="158"/>
    </location>
    <ligand>
        <name>UDP-N-acetyl-alpha-D-glucosamine</name>
        <dbReference type="ChEBI" id="CHEBI:57705"/>
    </ligand>
</feature>